<dbReference type="Proteomes" id="UP000285569">
    <property type="component" value="Unassembled WGS sequence"/>
</dbReference>
<sequence length="76" mass="8531">MGVPTKTTAESFRKTGKVPTRLSILNCKPEMFLIERKICRFFPPPLPSTQTRAGRALVLREIVGVPTISQNQSNFK</sequence>
<name>A0ABX9M3Y6_9LEPT</name>
<protein>
    <submittedName>
        <fullName evidence="1">Uncharacterized protein</fullName>
    </submittedName>
</protein>
<dbReference type="EMBL" id="QHCR01000004">
    <property type="protein sequence ID" value="RHX80302.1"/>
    <property type="molecule type" value="Genomic_DNA"/>
</dbReference>
<organism evidence="1 2">
    <name type="scientific">Leptospira yasudae</name>
    <dbReference type="NCBI Taxonomy" id="2202201"/>
    <lineage>
        <taxon>Bacteria</taxon>
        <taxon>Pseudomonadati</taxon>
        <taxon>Spirochaetota</taxon>
        <taxon>Spirochaetia</taxon>
        <taxon>Leptospirales</taxon>
        <taxon>Leptospiraceae</taxon>
        <taxon>Leptospira</taxon>
    </lineage>
</organism>
<comment type="caution">
    <text evidence="1">The sequence shown here is derived from an EMBL/GenBank/DDBJ whole genome shotgun (WGS) entry which is preliminary data.</text>
</comment>
<evidence type="ECO:0000313" key="2">
    <source>
        <dbReference type="Proteomes" id="UP000285569"/>
    </source>
</evidence>
<evidence type="ECO:0000313" key="1">
    <source>
        <dbReference type="EMBL" id="RHX80302.1"/>
    </source>
</evidence>
<reference evidence="1 2" key="2">
    <citation type="journal article" date="2020" name="Int. J. Syst. Evol. Microbiol.">
        <title>Leptospira yasudae sp. nov. and Leptospira stimsonii sp. nov., two new species of the pathogenic group isolated from environmental sources.</title>
        <authorList>
            <person name="Casanovas-Massana A."/>
            <person name="Hamond C."/>
            <person name="Santos L.A."/>
            <person name="de Oliveira D."/>
            <person name="Hacker K.P."/>
            <person name="Balassiano I."/>
            <person name="Costa F."/>
            <person name="Medeiros M.A."/>
            <person name="Reis M.G."/>
            <person name="Ko A.I."/>
            <person name="Wunder E.A."/>
        </authorList>
    </citation>
    <scope>NUCLEOTIDE SEQUENCE [LARGE SCALE GENOMIC DNA]</scope>
    <source>
        <strain evidence="1 2">B21</strain>
    </source>
</reference>
<gene>
    <name evidence="1" type="ORF">DLM77_10735</name>
</gene>
<proteinExistence type="predicted"/>
<keyword evidence="2" id="KW-1185">Reference proteome</keyword>
<reference evidence="2" key="1">
    <citation type="submission" date="2018-05" db="EMBL/GenBank/DDBJ databases">
        <title>Leptospira yasudae sp. nov. and Leptospira stimsonii sp. nov., two pathogenic species of the genus Leptospira isolated from environmental sources.</title>
        <authorList>
            <person name="Casanovas-Massana A."/>
            <person name="Hamond C."/>
            <person name="Santos L.A."/>
            <person name="Hacker K.P."/>
            <person name="Balassiano I."/>
            <person name="Medeiros M.A."/>
            <person name="Reis M.G."/>
            <person name="Ko A.I."/>
            <person name="Wunder E.A."/>
        </authorList>
    </citation>
    <scope>NUCLEOTIDE SEQUENCE [LARGE SCALE GENOMIC DNA]</scope>
    <source>
        <strain evidence="2">B21</strain>
    </source>
</reference>
<accession>A0ABX9M3Y6</accession>